<dbReference type="CDD" id="cd17470">
    <property type="entry name" value="T3SS_Flik_C"/>
    <property type="match status" value="1"/>
</dbReference>
<evidence type="ECO:0000259" key="2">
    <source>
        <dbReference type="Pfam" id="PF02120"/>
    </source>
</evidence>
<dbReference type="PANTHER" id="PTHR37533:SF2">
    <property type="entry name" value="FLAGELLAR HOOK-LENGTH CONTROL PROTEIN"/>
    <property type="match status" value="1"/>
</dbReference>
<keyword evidence="3" id="KW-0969">Cilium</keyword>
<name>A0A1H6ATD0_9VIBR</name>
<keyword evidence="3" id="KW-0282">Flagellum</keyword>
<proteinExistence type="predicted"/>
<feature type="compositionally biased region" description="Polar residues" evidence="1">
    <location>
        <begin position="19"/>
        <end position="31"/>
    </location>
</feature>
<gene>
    <name evidence="3" type="ORF">SAMN04488244_11747</name>
</gene>
<dbReference type="AlphaFoldDB" id="A0A1H6ATD0"/>
<dbReference type="Gene3D" id="3.30.750.140">
    <property type="match status" value="1"/>
</dbReference>
<accession>A0A1H6ATD0</accession>
<feature type="compositionally biased region" description="Polar residues" evidence="1">
    <location>
        <begin position="1"/>
        <end position="11"/>
    </location>
</feature>
<sequence length="351" mass="37343">MLTIPNANGSDLTPKANDPRQSASVANARENNANKKPESFGRLVKDPAKGQSAGKVNETKEMAEQQEPQITVALAELVISPDASLGSANAASVSTVQTDSLKQQASDILSHFSQMSRAPESQLRTSLADNPSIGSLVQTTTQSGKTVDAALLTTTHSADPLSSRSVGSDLANLITAMNQQGTAQGTGQSAPLTTASQTAAQASATAEWAPVRVDTQAGKWGEQMLQVLNDRVTLQAQQNLQEARIRLDPPDLGKLDLMVRVEGDRLSVHINANAAATREALMQVSERLRAELQNQNFMHVDVQVGSGDSQHSSPNHTQDDESTIFASRSIGDDANFNASSFTSEHWLHTQA</sequence>
<dbReference type="EMBL" id="FNVG01000017">
    <property type="protein sequence ID" value="SEG51923.1"/>
    <property type="molecule type" value="Genomic_DNA"/>
</dbReference>
<keyword evidence="3" id="KW-0966">Cell projection</keyword>
<dbReference type="PANTHER" id="PTHR37533">
    <property type="entry name" value="FLAGELLAR HOOK-LENGTH CONTROL PROTEIN"/>
    <property type="match status" value="1"/>
</dbReference>
<dbReference type="RefSeq" id="WP_244183127.1">
    <property type="nucleotide sequence ID" value="NZ_FNVG01000017.1"/>
</dbReference>
<evidence type="ECO:0000313" key="4">
    <source>
        <dbReference type="Proteomes" id="UP000236721"/>
    </source>
</evidence>
<evidence type="ECO:0000256" key="1">
    <source>
        <dbReference type="SAM" id="MobiDB-lite"/>
    </source>
</evidence>
<feature type="domain" description="Flagellar hook-length control protein-like C-terminal" evidence="2">
    <location>
        <begin position="231"/>
        <end position="311"/>
    </location>
</feature>
<evidence type="ECO:0000313" key="3">
    <source>
        <dbReference type="EMBL" id="SEG51923.1"/>
    </source>
</evidence>
<dbReference type="InterPro" id="IPR021136">
    <property type="entry name" value="Flagellar_hook_control-like_C"/>
</dbReference>
<reference evidence="4" key="1">
    <citation type="submission" date="2016-10" db="EMBL/GenBank/DDBJ databases">
        <authorList>
            <person name="Varghese N."/>
            <person name="Submissions S."/>
        </authorList>
    </citation>
    <scope>NUCLEOTIDE SEQUENCE [LARGE SCALE GENOMIC DNA]</scope>
    <source>
        <strain evidence="4">CGMCC 1.7062</strain>
    </source>
</reference>
<feature type="compositionally biased region" description="Basic and acidic residues" evidence="1">
    <location>
        <begin position="32"/>
        <end position="48"/>
    </location>
</feature>
<keyword evidence="4" id="KW-1185">Reference proteome</keyword>
<feature type="region of interest" description="Disordered" evidence="1">
    <location>
        <begin position="1"/>
        <end position="65"/>
    </location>
</feature>
<dbReference type="InterPro" id="IPR038610">
    <property type="entry name" value="FliK-like_C_sf"/>
</dbReference>
<dbReference type="Pfam" id="PF02120">
    <property type="entry name" value="Flg_hook"/>
    <property type="match status" value="1"/>
</dbReference>
<protein>
    <submittedName>
        <fullName evidence="3">Flagellar hook-length control protein FliK</fullName>
    </submittedName>
</protein>
<dbReference type="InterPro" id="IPR052563">
    <property type="entry name" value="FliK"/>
</dbReference>
<organism evidence="3 4">
    <name type="scientific">Vibrio hangzhouensis</name>
    <dbReference type="NCBI Taxonomy" id="462991"/>
    <lineage>
        <taxon>Bacteria</taxon>
        <taxon>Pseudomonadati</taxon>
        <taxon>Pseudomonadota</taxon>
        <taxon>Gammaproteobacteria</taxon>
        <taxon>Vibrionales</taxon>
        <taxon>Vibrionaceae</taxon>
        <taxon>Vibrio</taxon>
    </lineage>
</organism>
<dbReference type="Proteomes" id="UP000236721">
    <property type="component" value="Unassembled WGS sequence"/>
</dbReference>